<sequence length="92" mass="10210">LLQPHSLTSCNRYSAVRALNCYSTHTPNTFSDFGTKIACFLLPKNCSRFSSNLFLQIKHPSICPSSLSPQRISNPLEEGCKLRPIASRGQVL</sequence>
<dbReference type="AlphaFoldDB" id="A0A5D2G8H0"/>
<organism evidence="1 2">
    <name type="scientific">Gossypium darwinii</name>
    <name type="common">Darwin's cotton</name>
    <name type="synonym">Gossypium barbadense var. darwinii</name>
    <dbReference type="NCBI Taxonomy" id="34276"/>
    <lineage>
        <taxon>Eukaryota</taxon>
        <taxon>Viridiplantae</taxon>
        <taxon>Streptophyta</taxon>
        <taxon>Embryophyta</taxon>
        <taxon>Tracheophyta</taxon>
        <taxon>Spermatophyta</taxon>
        <taxon>Magnoliopsida</taxon>
        <taxon>eudicotyledons</taxon>
        <taxon>Gunneridae</taxon>
        <taxon>Pentapetalae</taxon>
        <taxon>rosids</taxon>
        <taxon>malvids</taxon>
        <taxon>Malvales</taxon>
        <taxon>Malvaceae</taxon>
        <taxon>Malvoideae</taxon>
        <taxon>Gossypium</taxon>
    </lineage>
</organism>
<accession>A0A5D2G8H0</accession>
<feature type="non-terminal residue" evidence="1">
    <location>
        <position position="92"/>
    </location>
</feature>
<reference evidence="1 2" key="1">
    <citation type="submission" date="2019-06" db="EMBL/GenBank/DDBJ databases">
        <title>WGS assembly of Gossypium darwinii.</title>
        <authorList>
            <person name="Chen Z.J."/>
            <person name="Sreedasyam A."/>
            <person name="Ando A."/>
            <person name="Song Q."/>
            <person name="De L."/>
            <person name="Hulse-Kemp A."/>
            <person name="Ding M."/>
            <person name="Ye W."/>
            <person name="Kirkbride R."/>
            <person name="Jenkins J."/>
            <person name="Plott C."/>
            <person name="Lovell J."/>
            <person name="Lin Y.-M."/>
            <person name="Vaughn R."/>
            <person name="Liu B."/>
            <person name="Li W."/>
            <person name="Simpson S."/>
            <person name="Scheffler B."/>
            <person name="Saski C."/>
            <person name="Grover C."/>
            <person name="Hu G."/>
            <person name="Conover J."/>
            <person name="Carlson J."/>
            <person name="Shu S."/>
            <person name="Boston L."/>
            <person name="Williams M."/>
            <person name="Peterson D."/>
            <person name="Mcgee K."/>
            <person name="Jones D."/>
            <person name="Wendel J."/>
            <person name="Stelly D."/>
            <person name="Grimwood J."/>
            <person name="Schmutz J."/>
        </authorList>
    </citation>
    <scope>NUCLEOTIDE SEQUENCE [LARGE SCALE GENOMIC DNA]</scope>
    <source>
        <strain evidence="1">1808015.09</strain>
    </source>
</reference>
<protein>
    <submittedName>
        <fullName evidence="1">Uncharacterized protein</fullName>
    </submittedName>
</protein>
<dbReference type="Proteomes" id="UP000323506">
    <property type="component" value="Chromosome A06"/>
</dbReference>
<dbReference type="EMBL" id="CM017693">
    <property type="protein sequence ID" value="TYH13696.1"/>
    <property type="molecule type" value="Genomic_DNA"/>
</dbReference>
<evidence type="ECO:0000313" key="2">
    <source>
        <dbReference type="Proteomes" id="UP000323506"/>
    </source>
</evidence>
<feature type="non-terminal residue" evidence="1">
    <location>
        <position position="1"/>
    </location>
</feature>
<evidence type="ECO:0000313" key="1">
    <source>
        <dbReference type="EMBL" id="TYH13696.1"/>
    </source>
</evidence>
<name>A0A5D2G8H0_GOSDA</name>
<keyword evidence="2" id="KW-1185">Reference proteome</keyword>
<gene>
    <name evidence="1" type="ORF">ES288_A06G159400v1</name>
</gene>
<proteinExistence type="predicted"/>